<dbReference type="Gene3D" id="1.50.10.10">
    <property type="match status" value="1"/>
</dbReference>
<dbReference type="PANTHER" id="PTHR23403">
    <property type="entry name" value="TREHALASE"/>
    <property type="match status" value="1"/>
</dbReference>
<dbReference type="Proteomes" id="UP000703674">
    <property type="component" value="Unassembled WGS sequence"/>
</dbReference>
<accession>A0ABX1CU15</accession>
<dbReference type="InterPro" id="IPR001661">
    <property type="entry name" value="Glyco_hydro_37"/>
</dbReference>
<comment type="caution">
    <text evidence="3">The sequence shown here is derived from an EMBL/GenBank/DDBJ whole genome shotgun (WGS) entry which is preliminary data.</text>
</comment>
<dbReference type="Pfam" id="PF22422">
    <property type="entry name" value="MGH1-like_GH"/>
    <property type="match status" value="1"/>
</dbReference>
<keyword evidence="4" id="KW-1185">Reference proteome</keyword>
<feature type="domain" description="Glucosidase YgjK N-terminal" evidence="1">
    <location>
        <begin position="2"/>
        <end position="129"/>
    </location>
</feature>
<dbReference type="InterPro" id="IPR048450">
    <property type="entry name" value="YgjK_N"/>
</dbReference>
<evidence type="ECO:0000259" key="2">
    <source>
        <dbReference type="Pfam" id="PF22422"/>
    </source>
</evidence>
<dbReference type="InterPro" id="IPR012341">
    <property type="entry name" value="6hp_glycosidase-like_sf"/>
</dbReference>
<evidence type="ECO:0000313" key="3">
    <source>
        <dbReference type="EMBL" id="NJW51786.1"/>
    </source>
</evidence>
<dbReference type="PANTHER" id="PTHR23403:SF1">
    <property type="entry name" value="TREHALASE"/>
    <property type="match status" value="1"/>
</dbReference>
<dbReference type="EMBL" id="JAAVJR010000001">
    <property type="protein sequence ID" value="NJW51786.1"/>
    <property type="molecule type" value="Genomic_DNA"/>
</dbReference>
<dbReference type="InterPro" id="IPR008928">
    <property type="entry name" value="6-hairpin_glycosidase_sf"/>
</dbReference>
<evidence type="ECO:0000313" key="4">
    <source>
        <dbReference type="Proteomes" id="UP000703674"/>
    </source>
</evidence>
<dbReference type="RefSeq" id="WP_168136925.1">
    <property type="nucleotide sequence ID" value="NZ_JAAVJR010000001.1"/>
</dbReference>
<dbReference type="Pfam" id="PF21152">
    <property type="entry name" value="YgjK_N"/>
    <property type="match status" value="1"/>
</dbReference>
<evidence type="ECO:0000259" key="1">
    <source>
        <dbReference type="Pfam" id="PF21152"/>
    </source>
</evidence>
<protein>
    <submittedName>
        <fullName evidence="3">Trehalase</fullName>
    </submittedName>
</protein>
<sequence>MFSDQGAWFAYSIPDNEEQQGFSGPFLMTQDNGIWSSPAMVQLELLQEEKPVRFTSHNSLSSLGFLEFTQATNELEVTRQLFYSNSNTAAIKVKITNISNGPQKFVPVLKGELSPESLSFEQKENKIRINTSVNDSFGILNFPENKSATSEVAENSFRLLYAPVDLASGSSFEFVYTQSFFFPAEESEVSLQQKLRAAGDLQQFYAKEFEARHLEKQQILNSLISKMEETWQGEEYRDLLAKLVLTLQNNWRSPAGNLKHAGLFPSYHYKWFHGFWAWDSWKHAAALAAYDPELAKDQVKAMYDHLDENGFMPDVVYRDNLIEENNYRDTKPPLSVWAVWKIYEADTDKEFLKELFPKLEKQHQWWYTDRDHDRDGLAEYGSTDGTLIAAKWESGMDNGVRFDQSKLLKNGEKAYSLDQESVDLNAYLYAEKKYLAKIAAVLELDSKIREYENSAAALKIKIQDQFFDAQTGWFYDTSLDGKDFIKVRGSEGWIPLFTEVATPAQAARMKETMMDPQHFNLKVPLQTLDATHPAFEPDGGYWRGPNWLDQAYFGLMGLRNYGYDTEANELAHKLLHQAEGVMNSGKSIRENYNPVTGEGLEAENFSWSAAHLLMLLLNE</sequence>
<proteinExistence type="predicted"/>
<organism evidence="3 4">
    <name type="scientific">Salinimicrobium oceani</name>
    <dbReference type="NCBI Taxonomy" id="2722702"/>
    <lineage>
        <taxon>Bacteria</taxon>
        <taxon>Pseudomonadati</taxon>
        <taxon>Bacteroidota</taxon>
        <taxon>Flavobacteriia</taxon>
        <taxon>Flavobacteriales</taxon>
        <taxon>Flavobacteriaceae</taxon>
        <taxon>Salinimicrobium</taxon>
    </lineage>
</organism>
<dbReference type="SUPFAM" id="SSF48208">
    <property type="entry name" value="Six-hairpin glycosidases"/>
    <property type="match status" value="1"/>
</dbReference>
<gene>
    <name evidence="3" type="ORF">HC175_02530</name>
</gene>
<feature type="domain" description="Mannosylglycerate hydrolase MGH1-like glycoside hydrolase" evidence="2">
    <location>
        <begin position="275"/>
        <end position="608"/>
    </location>
</feature>
<reference evidence="3 4" key="1">
    <citation type="submission" date="2020-03" db="EMBL/GenBank/DDBJ databases">
        <title>Salinimicrobium sp. nov, isolated from SCS.</title>
        <authorList>
            <person name="Cao W.R."/>
        </authorList>
    </citation>
    <scope>NUCLEOTIDE SEQUENCE [LARGE SCALE GENOMIC DNA]</scope>
    <source>
        <strain evidence="4">J15B91</strain>
    </source>
</reference>
<dbReference type="InterPro" id="IPR054491">
    <property type="entry name" value="MGH1-like_GH"/>
</dbReference>
<dbReference type="Gene3D" id="2.70.98.50">
    <property type="entry name" value="putative glycoside hydrolase family protein from bacillus halodurans"/>
    <property type="match status" value="1"/>
</dbReference>
<name>A0ABX1CU15_9FLAO</name>